<feature type="compositionally biased region" description="Polar residues" evidence="1">
    <location>
        <begin position="1090"/>
        <end position="1102"/>
    </location>
</feature>
<proteinExistence type="predicted"/>
<feature type="compositionally biased region" description="Polar residues" evidence="1">
    <location>
        <begin position="78"/>
        <end position="117"/>
    </location>
</feature>
<evidence type="ECO:0000313" key="3">
    <source>
        <dbReference type="EMBL" id="ACI64218.1"/>
    </source>
</evidence>
<feature type="region of interest" description="Disordered" evidence="1">
    <location>
        <begin position="51"/>
        <end position="117"/>
    </location>
</feature>
<dbReference type="GeneID" id="7450917"/>
<feature type="compositionally biased region" description="Basic and acidic residues" evidence="1">
    <location>
        <begin position="838"/>
        <end position="856"/>
    </location>
</feature>
<feature type="region of interest" description="Disordered" evidence="1">
    <location>
        <begin position="1174"/>
        <end position="1198"/>
    </location>
</feature>
<dbReference type="KEGG" id="tps:THAPS_25314"/>
<feature type="compositionally biased region" description="Basic and acidic residues" evidence="1">
    <location>
        <begin position="551"/>
        <end position="564"/>
    </location>
</feature>
<keyword evidence="4" id="KW-1185">Reference proteome</keyword>
<keyword evidence="2" id="KW-0732">Signal</keyword>
<feature type="compositionally biased region" description="Polar residues" evidence="1">
    <location>
        <begin position="591"/>
        <end position="603"/>
    </location>
</feature>
<feature type="compositionally biased region" description="Low complexity" evidence="1">
    <location>
        <begin position="914"/>
        <end position="930"/>
    </location>
</feature>
<feature type="region of interest" description="Disordered" evidence="1">
    <location>
        <begin position="838"/>
        <end position="860"/>
    </location>
</feature>
<reference evidence="3 4" key="1">
    <citation type="journal article" date="2004" name="Science">
        <title>The genome of the diatom Thalassiosira pseudonana: ecology, evolution, and metabolism.</title>
        <authorList>
            <person name="Armbrust E.V."/>
            <person name="Berges J.A."/>
            <person name="Bowler C."/>
            <person name="Green B.R."/>
            <person name="Martinez D."/>
            <person name="Putnam N.H."/>
            <person name="Zhou S."/>
            <person name="Allen A.E."/>
            <person name="Apt K.E."/>
            <person name="Bechner M."/>
            <person name="Brzezinski M.A."/>
            <person name="Chaal B.K."/>
            <person name="Chiovitti A."/>
            <person name="Davis A.K."/>
            <person name="Demarest M.S."/>
            <person name="Detter J.C."/>
            <person name="Glavina T."/>
            <person name="Goodstein D."/>
            <person name="Hadi M.Z."/>
            <person name="Hellsten U."/>
            <person name="Hildebrand M."/>
            <person name="Jenkins B.D."/>
            <person name="Jurka J."/>
            <person name="Kapitonov V.V."/>
            <person name="Kroger N."/>
            <person name="Lau W.W."/>
            <person name="Lane T.W."/>
            <person name="Larimer F.W."/>
            <person name="Lippmeier J.C."/>
            <person name="Lucas S."/>
            <person name="Medina M."/>
            <person name="Montsant A."/>
            <person name="Obornik M."/>
            <person name="Parker M.S."/>
            <person name="Palenik B."/>
            <person name="Pazour G.J."/>
            <person name="Richardson P.M."/>
            <person name="Rynearson T.A."/>
            <person name="Saito M.A."/>
            <person name="Schwartz D.C."/>
            <person name="Thamatrakoln K."/>
            <person name="Valentin K."/>
            <person name="Vardi A."/>
            <person name="Wilkerson F.P."/>
            <person name="Rokhsar D.S."/>
        </authorList>
    </citation>
    <scope>NUCLEOTIDE SEQUENCE [LARGE SCALE GENOMIC DNA]</scope>
    <source>
        <strain evidence="3 4">CCMP1335</strain>
    </source>
</reference>
<evidence type="ECO:0000256" key="1">
    <source>
        <dbReference type="SAM" id="MobiDB-lite"/>
    </source>
</evidence>
<dbReference type="PANTHER" id="PTHR24258:SF116">
    <property type="entry name" value="FI16631P1-RELATED"/>
    <property type="match status" value="1"/>
</dbReference>
<accession>B5YLF0</accession>
<organism evidence="3 4">
    <name type="scientific">Thalassiosira pseudonana</name>
    <name type="common">Marine diatom</name>
    <name type="synonym">Cyclotella nana</name>
    <dbReference type="NCBI Taxonomy" id="35128"/>
    <lineage>
        <taxon>Eukaryota</taxon>
        <taxon>Sar</taxon>
        <taxon>Stramenopiles</taxon>
        <taxon>Ochrophyta</taxon>
        <taxon>Bacillariophyta</taxon>
        <taxon>Coscinodiscophyceae</taxon>
        <taxon>Thalassiosirophycidae</taxon>
        <taxon>Thalassiosirales</taxon>
        <taxon>Thalassiosiraceae</taxon>
        <taxon>Thalassiosira</taxon>
    </lineage>
</organism>
<feature type="chain" id="PRO_5002839120" evidence="2">
    <location>
        <begin position="19"/>
        <end position="1223"/>
    </location>
</feature>
<feature type="compositionally biased region" description="Low complexity" evidence="1">
    <location>
        <begin position="51"/>
        <end position="60"/>
    </location>
</feature>
<feature type="signal peptide" evidence="2">
    <location>
        <begin position="1"/>
        <end position="18"/>
    </location>
</feature>
<dbReference type="InParanoid" id="B5YLF0"/>
<reference evidence="3 4" key="2">
    <citation type="journal article" date="2008" name="Nature">
        <title>The Phaeodactylum genome reveals the evolutionary history of diatom genomes.</title>
        <authorList>
            <person name="Bowler C."/>
            <person name="Allen A.E."/>
            <person name="Badger J.H."/>
            <person name="Grimwood J."/>
            <person name="Jabbari K."/>
            <person name="Kuo A."/>
            <person name="Maheswari U."/>
            <person name="Martens C."/>
            <person name="Maumus F."/>
            <person name="Otillar R.P."/>
            <person name="Rayko E."/>
            <person name="Salamov A."/>
            <person name="Vandepoele K."/>
            <person name="Beszteri B."/>
            <person name="Gruber A."/>
            <person name="Heijde M."/>
            <person name="Katinka M."/>
            <person name="Mock T."/>
            <person name="Valentin K."/>
            <person name="Verret F."/>
            <person name="Berges J.A."/>
            <person name="Brownlee C."/>
            <person name="Cadoret J.P."/>
            <person name="Chiovitti A."/>
            <person name="Choi C.J."/>
            <person name="Coesel S."/>
            <person name="De Martino A."/>
            <person name="Detter J.C."/>
            <person name="Durkin C."/>
            <person name="Falciatore A."/>
            <person name="Fournet J."/>
            <person name="Haruta M."/>
            <person name="Huysman M.J."/>
            <person name="Jenkins B.D."/>
            <person name="Jiroutova K."/>
            <person name="Jorgensen R.E."/>
            <person name="Joubert Y."/>
            <person name="Kaplan A."/>
            <person name="Kroger N."/>
            <person name="Kroth P.G."/>
            <person name="La Roche J."/>
            <person name="Lindquist E."/>
            <person name="Lommer M."/>
            <person name="Martin-Jezequel V."/>
            <person name="Lopez P.J."/>
            <person name="Lucas S."/>
            <person name="Mangogna M."/>
            <person name="McGinnis K."/>
            <person name="Medlin L.K."/>
            <person name="Montsant A."/>
            <person name="Oudot-Le Secq M.P."/>
            <person name="Napoli C."/>
            <person name="Obornik M."/>
            <person name="Parker M.S."/>
            <person name="Petit J.L."/>
            <person name="Porcel B.M."/>
            <person name="Poulsen N."/>
            <person name="Robison M."/>
            <person name="Rychlewski L."/>
            <person name="Rynearson T.A."/>
            <person name="Schmutz J."/>
            <person name="Shapiro H."/>
            <person name="Siaut M."/>
            <person name="Stanley M."/>
            <person name="Sussman M.R."/>
            <person name="Taylor A.R."/>
            <person name="Vardi A."/>
            <person name="von Dassow P."/>
            <person name="Vyverman W."/>
            <person name="Willis A."/>
            <person name="Wyrwicz L.S."/>
            <person name="Rokhsar D.S."/>
            <person name="Weissenbach J."/>
            <person name="Armbrust E.V."/>
            <person name="Green B.R."/>
            <person name="Van de Peer Y."/>
            <person name="Grigoriev I.V."/>
        </authorList>
    </citation>
    <scope>NUCLEOTIDE SEQUENCE [LARGE SCALE GENOMIC DNA]</scope>
    <source>
        <strain evidence="3 4">CCMP1335</strain>
    </source>
</reference>
<name>B5YLF0_THAPS</name>
<feature type="region of interest" description="Disordered" evidence="1">
    <location>
        <begin position="890"/>
        <end position="1000"/>
    </location>
</feature>
<evidence type="ECO:0000256" key="2">
    <source>
        <dbReference type="SAM" id="SignalP"/>
    </source>
</evidence>
<dbReference type="RefSeq" id="XP_002295501.1">
    <property type="nucleotide sequence ID" value="XM_002295465.1"/>
</dbReference>
<feature type="compositionally biased region" description="Basic and acidic residues" evidence="1">
    <location>
        <begin position="604"/>
        <end position="617"/>
    </location>
</feature>
<dbReference type="AlphaFoldDB" id="B5YLF0"/>
<gene>
    <name evidence="3" type="ORF">THAPS_25314</name>
</gene>
<dbReference type="HOGENOM" id="CLU_268494_0_0_1"/>
<evidence type="ECO:0000313" key="4">
    <source>
        <dbReference type="Proteomes" id="UP000001449"/>
    </source>
</evidence>
<protein>
    <submittedName>
        <fullName evidence="3">Uncharacterized protein</fullName>
    </submittedName>
</protein>
<dbReference type="Proteomes" id="UP000001449">
    <property type="component" value="Chromosome 18"/>
</dbReference>
<dbReference type="PaxDb" id="35128-Thaps25314"/>
<feature type="compositionally biased region" description="Basic and acidic residues" evidence="1">
    <location>
        <begin position="650"/>
        <end position="660"/>
    </location>
</feature>
<dbReference type="EMBL" id="CP001159">
    <property type="protein sequence ID" value="ACI64218.1"/>
    <property type="molecule type" value="Genomic_DNA"/>
</dbReference>
<feature type="region of interest" description="Disordered" evidence="1">
    <location>
        <begin position="551"/>
        <end position="660"/>
    </location>
</feature>
<feature type="compositionally biased region" description="Polar residues" evidence="1">
    <location>
        <begin position="631"/>
        <end position="647"/>
    </location>
</feature>
<feature type="region of interest" description="Disordered" evidence="1">
    <location>
        <begin position="1033"/>
        <end position="1113"/>
    </location>
</feature>
<feature type="region of interest" description="Disordered" evidence="1">
    <location>
        <begin position="724"/>
        <end position="746"/>
    </location>
</feature>
<dbReference type="PANTHER" id="PTHR24258">
    <property type="entry name" value="SERINE PROTEASE-RELATED"/>
    <property type="match status" value="1"/>
</dbReference>
<sequence length="1223" mass="137486">MAFCLLVLLSSTTNGLLTSPLPSLNIRRSSLAGSGGNNNCRRLQVFSRQNNNQDYYPPQNDNDEQQQYGQQHHDGNSPYEQQSHKYATPNSLLSNSGVDRASSSSDTNNKAARQSYQGQEVYEYEGKSNYQNELYERLKIVLSSGYSVSDEGVGGVAAGKVGVTGGVRSNGVGVEKEASIGNDIRGGGSKLEVTHTKRSANKSGQGNNMNLFNKLDISKLHLPNLHLDLHVPDLHLNDHMAKLHLPDLHLNERLSDLHLPDLHINERLSDIHVPDINIATLSNDLSKIANVSSSILSEVIATAVESYSVRHQMRLEELARLGKGRGSVDSRQRGRMSRVGGGISGVMLPKVEAYEHVHEFDALLAREIEEALMGLDDDVLTVIEDVERSDTEGCPVGDLADGSSASREFERNLSKEIQDAIATSQVNSGRLIDDDVTELSNEFQGVFKNEYAARQSPSAGEDLYWRTLQEQLEEQSEMKRNLHQVIDVNPMDRRGNLQKNDVDSATAAATTAWESALSPDNQDDGLYFAREGKLGSGRVDDIRASAFRGSSFEDPRDFFNERRYGRPKNNAPPARGGDDIPNIYRDAPPRATTQRGNGSPDRSSSGKKEKVDYDKLFDSILEGQKNVRSGVDTSSPSPKETRPSSSPMKFVEERKPKMTKDYSERRITDIPFTRLRSETENAKGYLERRDTATYYAKLMDGLADPPTTGKLLRSRDRLMSYAPTPSKVIKPSRPQREYNPPPKFNETNKAVARIDREEDSAKMSITDEALRLARSLDLDVYDVLLDKKIGSGVKANRGSCDSEVVREEDVRDYYNKMKSRLLNNLLRMEKEKQLRVPVEDLRQRASDHDNNNIADRHRIRTRVAPSRQYDNELEELEFLKERIQRRLSASTKRYVRERSPNQHQQRQQQHRQPSHSQQPRQPTIPQQPWQSTIPQHPCQPITPRQPVIPQSPRQPSMERRPSYLQSTTDFQRGVYGGVDPNASDEKKRRGLNPPSALSQLTANMDRRAERMYENEAVRRGYRDSSPMLSVQLSQLTPSSPPLDGMHKNNPESSIPQGDFNPRMEDRLSPPTTSDPLPFQQIDTSKFREPFQSQRPHTGQRPQSFGPPNMQQKRSPFSVTANAKATSTINNESAYCTNEALVLAEKYGVDLSLVTPENPDYPIGGSDVEQYIRGNRKQKPMRSEEVDTTTQTKSSTEDEMTYDEFASYFGGTTEEDEVRKGKGH</sequence>